<protein>
    <submittedName>
        <fullName evidence="2">Uncharacterized protein</fullName>
    </submittedName>
</protein>
<dbReference type="AlphaFoldDB" id="A0AA47ELX2"/>
<feature type="transmembrane region" description="Helical" evidence="1">
    <location>
        <begin position="39"/>
        <end position="60"/>
    </location>
</feature>
<dbReference type="RefSeq" id="WP_216125429.1">
    <property type="nucleotide sequence ID" value="NZ_CP086239.1"/>
</dbReference>
<keyword evidence="1" id="KW-1133">Transmembrane helix</keyword>
<reference evidence="2" key="1">
    <citation type="submission" date="2021-11" db="EMBL/GenBank/DDBJ databases">
        <title>Clostridia strains as spoilage organisms.</title>
        <authorList>
            <person name="Wambui J."/>
            <person name="Stevens M.J.A."/>
            <person name="Stephan R."/>
        </authorList>
    </citation>
    <scope>NUCLEOTIDE SEQUENCE</scope>
    <source>
        <strain evidence="2">CF009</strain>
    </source>
</reference>
<gene>
    <name evidence="2" type="ORF">LL038_10415</name>
</gene>
<evidence type="ECO:0000256" key="1">
    <source>
        <dbReference type="SAM" id="Phobius"/>
    </source>
</evidence>
<sequence>MKERNKYLKYAAILLMGIAILVPAFNVSFIQQGNYIDKAFFFTALLGYIILIIAIVSGCIKKRLKK</sequence>
<organism evidence="2 3">
    <name type="scientific">Clostridium estertheticum</name>
    <dbReference type="NCBI Taxonomy" id="238834"/>
    <lineage>
        <taxon>Bacteria</taxon>
        <taxon>Bacillati</taxon>
        <taxon>Bacillota</taxon>
        <taxon>Clostridia</taxon>
        <taxon>Eubacteriales</taxon>
        <taxon>Clostridiaceae</taxon>
        <taxon>Clostridium</taxon>
    </lineage>
</organism>
<proteinExistence type="predicted"/>
<feature type="transmembrane region" description="Helical" evidence="1">
    <location>
        <begin position="7"/>
        <end position="27"/>
    </location>
</feature>
<keyword evidence="1" id="KW-0472">Membrane</keyword>
<dbReference type="EMBL" id="CP086239">
    <property type="protein sequence ID" value="WAG62612.1"/>
    <property type="molecule type" value="Genomic_DNA"/>
</dbReference>
<evidence type="ECO:0000313" key="2">
    <source>
        <dbReference type="EMBL" id="WAG62612.1"/>
    </source>
</evidence>
<accession>A0AA47ELX2</accession>
<dbReference type="Proteomes" id="UP001164733">
    <property type="component" value="Chromosome"/>
</dbReference>
<keyword evidence="1" id="KW-0812">Transmembrane</keyword>
<name>A0AA47ELX2_9CLOT</name>
<evidence type="ECO:0000313" key="3">
    <source>
        <dbReference type="Proteomes" id="UP001164733"/>
    </source>
</evidence>